<proteinExistence type="predicted"/>
<evidence type="ECO:0000313" key="2">
    <source>
        <dbReference type="Proteomes" id="UP001469553"/>
    </source>
</evidence>
<evidence type="ECO:0000313" key="1">
    <source>
        <dbReference type="EMBL" id="MEQ2296760.1"/>
    </source>
</evidence>
<gene>
    <name evidence="1" type="ORF">AMECASPLE_027830</name>
</gene>
<comment type="caution">
    <text evidence="1">The sequence shown here is derived from an EMBL/GenBank/DDBJ whole genome shotgun (WGS) entry which is preliminary data.</text>
</comment>
<dbReference type="Proteomes" id="UP001469553">
    <property type="component" value="Unassembled WGS sequence"/>
</dbReference>
<sequence>MATQQSTGDFLDDSEVFRRNAFLLISKMMEMTTCTQEDTSKLVDEILHSIFFLGEINRPAISPRELLDDDEDLLRDLMIDHPEPFRLYSSQLPRRSPFSCLLDMVVYLEGQENEDAIRTRLKKISLELMTNASKKVLFSTTLCVSHANNTDSVRHYGVSMSTTGRPAGQILIAASCFHFWHKYVANAVISYCPNKKRKAYFNGTFKLNGVKCEAFTITEDTGTPKKPCKSCSNMFGLDTTETWGYHYGNCAEVESLSKLLGVEEVERRVQNNENWTEQNRQKATNAVLHHLNTVLRAVGFAWDGRFYTAQRALPEN</sequence>
<accession>A0ABV0YT29</accession>
<organism evidence="1 2">
    <name type="scientific">Ameca splendens</name>
    <dbReference type="NCBI Taxonomy" id="208324"/>
    <lineage>
        <taxon>Eukaryota</taxon>
        <taxon>Metazoa</taxon>
        <taxon>Chordata</taxon>
        <taxon>Craniata</taxon>
        <taxon>Vertebrata</taxon>
        <taxon>Euteleostomi</taxon>
        <taxon>Actinopterygii</taxon>
        <taxon>Neopterygii</taxon>
        <taxon>Teleostei</taxon>
        <taxon>Neoteleostei</taxon>
        <taxon>Acanthomorphata</taxon>
        <taxon>Ovalentaria</taxon>
        <taxon>Atherinomorphae</taxon>
        <taxon>Cyprinodontiformes</taxon>
        <taxon>Goodeidae</taxon>
        <taxon>Ameca</taxon>
    </lineage>
</organism>
<protein>
    <submittedName>
        <fullName evidence="1">Uncharacterized protein</fullName>
    </submittedName>
</protein>
<dbReference type="EMBL" id="JAHRIP010040609">
    <property type="protein sequence ID" value="MEQ2296760.1"/>
    <property type="molecule type" value="Genomic_DNA"/>
</dbReference>
<reference evidence="1 2" key="1">
    <citation type="submission" date="2021-06" db="EMBL/GenBank/DDBJ databases">
        <authorList>
            <person name="Palmer J.M."/>
        </authorList>
    </citation>
    <scope>NUCLEOTIDE SEQUENCE [LARGE SCALE GENOMIC DNA]</scope>
    <source>
        <strain evidence="1 2">AS_MEX2019</strain>
        <tissue evidence="1">Muscle</tissue>
    </source>
</reference>
<keyword evidence="2" id="KW-1185">Reference proteome</keyword>
<name>A0ABV0YT29_9TELE</name>